<evidence type="ECO:0000259" key="4">
    <source>
        <dbReference type="Pfam" id="PF08545"/>
    </source>
</evidence>
<proteinExistence type="predicted"/>
<accession>D6Y496</accession>
<reference evidence="5 6" key="1">
    <citation type="submission" date="2010-01" db="EMBL/GenBank/DDBJ databases">
        <title>The complete genome of Thermobispora bispora DSM 43833.</title>
        <authorList>
            <consortium name="US DOE Joint Genome Institute (JGI-PGF)"/>
            <person name="Lucas S."/>
            <person name="Copeland A."/>
            <person name="Lapidus A."/>
            <person name="Glavina del Rio T."/>
            <person name="Dalin E."/>
            <person name="Tice H."/>
            <person name="Bruce D."/>
            <person name="Goodwin L."/>
            <person name="Pitluck S."/>
            <person name="Kyrpides N."/>
            <person name="Mavromatis K."/>
            <person name="Ivanova N."/>
            <person name="Mikhailova N."/>
            <person name="Chertkov O."/>
            <person name="Brettin T."/>
            <person name="Detter J.C."/>
            <person name="Han C."/>
            <person name="Larimer F."/>
            <person name="Land M."/>
            <person name="Hauser L."/>
            <person name="Markowitz V."/>
            <person name="Cheng J.-F."/>
            <person name="Hugenholtz P."/>
            <person name="Woyke T."/>
            <person name="Wu D."/>
            <person name="Jando M."/>
            <person name="Schneider S."/>
            <person name="Klenk H.-P."/>
            <person name="Eisen J.A."/>
        </authorList>
    </citation>
    <scope>NUCLEOTIDE SEQUENCE [LARGE SCALE GENOMIC DNA]</scope>
    <source>
        <strain evidence="6">ATCC 19993 / DSM 43833 / CBS 139.67 / JCM 10125 / KCTC 9307 / NBRC 14880 / R51</strain>
    </source>
</reference>
<dbReference type="InterPro" id="IPR013751">
    <property type="entry name" value="ACP_syn_III_N"/>
</dbReference>
<dbReference type="KEGG" id="tbi:Tbis_0422"/>
<keyword evidence="1 5" id="KW-0808">Transferase</keyword>
<evidence type="ECO:0000256" key="1">
    <source>
        <dbReference type="ARBA" id="ARBA00022679"/>
    </source>
</evidence>
<dbReference type="InterPro" id="IPR013747">
    <property type="entry name" value="ACP_syn_III_C"/>
</dbReference>
<feature type="domain" description="Beta-ketoacyl-[acyl-carrier-protein] synthase III C-terminal" evidence="3">
    <location>
        <begin position="245"/>
        <end position="333"/>
    </location>
</feature>
<dbReference type="Proteomes" id="UP000006640">
    <property type="component" value="Chromosome"/>
</dbReference>
<evidence type="ECO:0000259" key="3">
    <source>
        <dbReference type="Pfam" id="PF08541"/>
    </source>
</evidence>
<dbReference type="InterPro" id="IPR016039">
    <property type="entry name" value="Thiolase-like"/>
</dbReference>
<dbReference type="GO" id="GO:0044550">
    <property type="term" value="P:secondary metabolite biosynthetic process"/>
    <property type="evidence" value="ECO:0007669"/>
    <property type="project" value="TreeGrafter"/>
</dbReference>
<gene>
    <name evidence="5" type="ordered locus">Tbis_0422</name>
</gene>
<dbReference type="EC" id="2.3.1.41" evidence="5"/>
<dbReference type="AlphaFoldDB" id="D6Y496"/>
<keyword evidence="6" id="KW-1185">Reference proteome</keyword>
<dbReference type="EMBL" id="CP001874">
    <property type="protein sequence ID" value="ADG87150.1"/>
    <property type="molecule type" value="Genomic_DNA"/>
</dbReference>
<dbReference type="NCBIfam" id="NF005308">
    <property type="entry name" value="PRK06840.1"/>
    <property type="match status" value="1"/>
</dbReference>
<dbReference type="GO" id="GO:0004315">
    <property type="term" value="F:3-oxoacyl-[acyl-carrier-protein] synthase activity"/>
    <property type="evidence" value="ECO:0007669"/>
    <property type="project" value="UniProtKB-EC"/>
</dbReference>
<dbReference type="Pfam" id="PF08545">
    <property type="entry name" value="ACP_syn_III"/>
    <property type="match status" value="1"/>
</dbReference>
<name>D6Y496_THEBD</name>
<dbReference type="SUPFAM" id="SSF53901">
    <property type="entry name" value="Thiolase-like"/>
    <property type="match status" value="1"/>
</dbReference>
<organism evidence="5 6">
    <name type="scientific">Thermobispora bispora (strain ATCC 19993 / DSM 43833 / CBS 139.67 / JCM 10125 / KCTC 9307 / NBRC 14880 / R51)</name>
    <dbReference type="NCBI Taxonomy" id="469371"/>
    <lineage>
        <taxon>Bacteria</taxon>
        <taxon>Bacillati</taxon>
        <taxon>Actinomycetota</taxon>
        <taxon>Actinomycetes</taxon>
        <taxon>Streptosporangiales</taxon>
        <taxon>Streptosporangiaceae</taxon>
        <taxon>Thermobispora</taxon>
    </lineage>
</organism>
<dbReference type="PANTHER" id="PTHR34069:SF2">
    <property type="entry name" value="BETA-KETOACYL-[ACYL-CARRIER-PROTEIN] SYNTHASE III"/>
    <property type="match status" value="1"/>
</dbReference>
<feature type="domain" description="Beta-ketoacyl-[acyl-carrier-protein] synthase III N-terminal" evidence="4">
    <location>
        <begin position="114"/>
        <end position="188"/>
    </location>
</feature>
<evidence type="ECO:0000256" key="2">
    <source>
        <dbReference type="ARBA" id="ARBA00023315"/>
    </source>
</evidence>
<dbReference type="GO" id="GO:0006633">
    <property type="term" value="P:fatty acid biosynthetic process"/>
    <property type="evidence" value="ECO:0007669"/>
    <property type="project" value="InterPro"/>
</dbReference>
<keyword evidence="2 5" id="KW-0012">Acyltransferase</keyword>
<dbReference type="Pfam" id="PF08541">
    <property type="entry name" value="ACP_syn_III_C"/>
    <property type="match status" value="1"/>
</dbReference>
<dbReference type="RefSeq" id="WP_013130683.1">
    <property type="nucleotide sequence ID" value="NC_014165.1"/>
</dbReference>
<dbReference type="HOGENOM" id="CLU_039592_2_1_11"/>
<dbReference type="PANTHER" id="PTHR34069">
    <property type="entry name" value="3-OXOACYL-[ACYL-CARRIER-PROTEIN] SYNTHASE 3"/>
    <property type="match status" value="1"/>
</dbReference>
<sequence>MTVCIAGTSSYLPSRWMTAAEISAASGVPEDVIIERFGLRGKHIAAPDEHVTDMAARVGAQVLAETGTDPADVDAVVYFGSTWKEHPVWHAAPKIAHMLGTHRAFALELDYVSCGTPVAMRVCRDMMLAEPHLNRVLAVAASRESYLLDYTNVRSRFAFNFGDGAAGVLFTRDQGVAEVYETEMITDGSFAHQVRVPAGGSVEPASEETVRKGRHKLDVYDPASMKEGLDRVSLPNFVRAAEGALKRSGLGLGDVDHLCVLHMKRSMHLGLLDALGIPADRALYLDDTGHMSGVDPLLALDRAARAGRLSEGDIVLLLAAGTGYTWAATALRWIGPRS</sequence>
<dbReference type="STRING" id="469371.Tbis_0422"/>
<dbReference type="Gene3D" id="3.40.47.10">
    <property type="match status" value="2"/>
</dbReference>
<evidence type="ECO:0000313" key="5">
    <source>
        <dbReference type="EMBL" id="ADG87150.1"/>
    </source>
</evidence>
<evidence type="ECO:0000313" key="6">
    <source>
        <dbReference type="Proteomes" id="UP000006640"/>
    </source>
</evidence>
<dbReference type="eggNOG" id="COG0332">
    <property type="taxonomic scope" value="Bacteria"/>
</dbReference>
<protein>
    <submittedName>
        <fullName evidence="5">Beta-ketoacyl-acyl-carrier-protein synthase I</fullName>
        <ecNumber evidence="5">2.3.1.41</ecNumber>
    </submittedName>
</protein>